<dbReference type="CDD" id="cd00616">
    <property type="entry name" value="AHBA_syn"/>
    <property type="match status" value="1"/>
</dbReference>
<dbReference type="InterPro" id="IPR015421">
    <property type="entry name" value="PyrdxlP-dep_Trfase_major"/>
</dbReference>
<dbReference type="GO" id="GO:0008483">
    <property type="term" value="F:transaminase activity"/>
    <property type="evidence" value="ECO:0007669"/>
    <property type="project" value="UniProtKB-KW"/>
</dbReference>
<dbReference type="Proteomes" id="UP001501758">
    <property type="component" value="Unassembled WGS sequence"/>
</dbReference>
<organism evidence="4 5">
    <name type="scientific">Aquimarina litoralis</name>
    <dbReference type="NCBI Taxonomy" id="584605"/>
    <lineage>
        <taxon>Bacteria</taxon>
        <taxon>Pseudomonadati</taxon>
        <taxon>Bacteroidota</taxon>
        <taxon>Flavobacteriia</taxon>
        <taxon>Flavobacteriales</taxon>
        <taxon>Flavobacteriaceae</taxon>
        <taxon>Aquimarina</taxon>
    </lineage>
</organism>
<dbReference type="EMBL" id="BAAAGE010000006">
    <property type="protein sequence ID" value="GAA0731946.1"/>
    <property type="molecule type" value="Genomic_DNA"/>
</dbReference>
<dbReference type="InterPro" id="IPR015422">
    <property type="entry name" value="PyrdxlP-dep_Trfase_small"/>
</dbReference>
<evidence type="ECO:0000256" key="1">
    <source>
        <dbReference type="ARBA" id="ARBA00022898"/>
    </source>
</evidence>
<keyword evidence="4" id="KW-0808">Transferase</keyword>
<keyword evidence="5" id="KW-1185">Reference proteome</keyword>
<proteinExistence type="inferred from homology"/>
<keyword evidence="4" id="KW-0032">Aminotransferase</keyword>
<dbReference type="InterPro" id="IPR000653">
    <property type="entry name" value="DegT/StrS_aminotransferase"/>
</dbReference>
<dbReference type="PANTHER" id="PTHR30244">
    <property type="entry name" value="TRANSAMINASE"/>
    <property type="match status" value="1"/>
</dbReference>
<dbReference type="InterPro" id="IPR015424">
    <property type="entry name" value="PyrdxlP-dep_Trfase"/>
</dbReference>
<comment type="similarity">
    <text evidence="2 3">Belongs to the DegT/DnrJ/EryC1 family.</text>
</comment>
<dbReference type="Gene3D" id="3.90.1150.10">
    <property type="entry name" value="Aspartate Aminotransferase, domain 1"/>
    <property type="match status" value="1"/>
</dbReference>
<name>A0ABP3UGT5_9FLAO</name>
<accession>A0ABP3UGT5</accession>
<evidence type="ECO:0000256" key="3">
    <source>
        <dbReference type="RuleBase" id="RU004508"/>
    </source>
</evidence>
<comment type="caution">
    <text evidence="4">The sequence shown here is derived from an EMBL/GenBank/DDBJ whole genome shotgun (WGS) entry which is preliminary data.</text>
</comment>
<dbReference type="RefSeq" id="WP_343914463.1">
    <property type="nucleotide sequence ID" value="NZ_BAAAGE010000006.1"/>
</dbReference>
<dbReference type="Pfam" id="PF01041">
    <property type="entry name" value="DegT_DnrJ_EryC1"/>
    <property type="match status" value="1"/>
</dbReference>
<evidence type="ECO:0000313" key="4">
    <source>
        <dbReference type="EMBL" id="GAA0731946.1"/>
    </source>
</evidence>
<gene>
    <name evidence="4" type="ORF">GCM10009430_44640</name>
</gene>
<sequence length="373" mass="42110">MTNAKLSIPFLDLPKINKRYHEQFKSVFANFLDTGIYIKGPYVEMFEKSFATSCGVDYCIGVGNGLDALTIILKAYIELGKLRIGDEVIIAANTFIATILSVKYAGLTPVLVEPDEHTFNLDVKQLEKYITYKTKAIIPTHLYGQLANIEAIKRIAEQHNVLVIDDAAQAHGAQHNDTKVAGSLFHASAFSFYPAKNLGALGDAGAITTNDKELAYTIRCLGNYGSSEKYRNEYAGVNSRLDELQAAFLLEKLTYLAEDNTCRRSIAKRYLSEIKNEKIKLPFWDQSNNHVFHLFVVRVENRKDFCNYLEESGVGYHIHYPIPPHKQRAIQEFSGLSLPITERIHNEVVSIPLNVSLETHEIDYIVQVLNQYQ</sequence>
<dbReference type="PANTHER" id="PTHR30244:SF36">
    <property type="entry name" value="3-OXO-GLUCOSE-6-PHOSPHATE:GLUTAMATE AMINOTRANSFERASE"/>
    <property type="match status" value="1"/>
</dbReference>
<evidence type="ECO:0000256" key="2">
    <source>
        <dbReference type="ARBA" id="ARBA00037999"/>
    </source>
</evidence>
<protein>
    <submittedName>
        <fullName evidence="4">DegT/DnrJ/EryC1/StrS family aminotransferase</fullName>
    </submittedName>
</protein>
<dbReference type="Gene3D" id="3.40.640.10">
    <property type="entry name" value="Type I PLP-dependent aspartate aminotransferase-like (Major domain)"/>
    <property type="match status" value="1"/>
</dbReference>
<dbReference type="SUPFAM" id="SSF53383">
    <property type="entry name" value="PLP-dependent transferases"/>
    <property type="match status" value="1"/>
</dbReference>
<keyword evidence="1 3" id="KW-0663">Pyridoxal phosphate</keyword>
<reference evidence="5" key="1">
    <citation type="journal article" date="2019" name="Int. J. Syst. Evol. Microbiol.">
        <title>The Global Catalogue of Microorganisms (GCM) 10K type strain sequencing project: providing services to taxonomists for standard genome sequencing and annotation.</title>
        <authorList>
            <consortium name="The Broad Institute Genomics Platform"/>
            <consortium name="The Broad Institute Genome Sequencing Center for Infectious Disease"/>
            <person name="Wu L."/>
            <person name="Ma J."/>
        </authorList>
    </citation>
    <scope>NUCLEOTIDE SEQUENCE [LARGE SCALE GENOMIC DNA]</scope>
    <source>
        <strain evidence="5">JCM 15974</strain>
    </source>
</reference>
<evidence type="ECO:0000313" key="5">
    <source>
        <dbReference type="Proteomes" id="UP001501758"/>
    </source>
</evidence>
<dbReference type="PIRSF" id="PIRSF000390">
    <property type="entry name" value="PLP_StrS"/>
    <property type="match status" value="1"/>
</dbReference>